<evidence type="ECO:0000313" key="3">
    <source>
        <dbReference type="Proteomes" id="UP000228920"/>
    </source>
</evidence>
<accession>A0A2M7TGX2</accession>
<sequence>MFLAMVGLGSSTALAAPTSPTVVDVSLSFSAPASKAAGEAFDVTVTITPAATHCFETVGIYIDISPDTAILGKTVLNGFTILTGSEESTSSAYGVTLYAPSTQIAAVDVLKFTITSNTAGTLSGITVNGSGVNKSAAYCGGDIGYLAGVNFSTTITGNTVSGKVVEDLVEPYGQEDVGDLALAGATIEFFERPSGTSVDSATTGANGLYSIVLPNIATYDYVVTFPTNDPPYLPTTGVGTNTGSVTMITGGVSGLNFYAKSTTKATAEFGNLTANLEATGETAT</sequence>
<gene>
    <name evidence="2" type="ORF">COY32_05780</name>
</gene>
<evidence type="ECO:0000313" key="2">
    <source>
        <dbReference type="EMBL" id="PIZ44982.1"/>
    </source>
</evidence>
<dbReference type="EMBL" id="PFNL01000155">
    <property type="protein sequence ID" value="PIZ44982.1"/>
    <property type="molecule type" value="Genomic_DNA"/>
</dbReference>
<keyword evidence="1" id="KW-0732">Signal</keyword>
<dbReference type="Gene3D" id="2.60.40.10">
    <property type="entry name" value="Immunoglobulins"/>
    <property type="match status" value="1"/>
</dbReference>
<proteinExistence type="predicted"/>
<dbReference type="AlphaFoldDB" id="A0A2M7TGX2"/>
<name>A0A2M7TGX2_UNCKA</name>
<reference evidence="3" key="1">
    <citation type="submission" date="2017-09" db="EMBL/GenBank/DDBJ databases">
        <title>Depth-based differentiation of microbial function through sediment-hosted aquifers and enrichment of novel symbionts in the deep terrestrial subsurface.</title>
        <authorList>
            <person name="Probst A.J."/>
            <person name="Ladd B."/>
            <person name="Jarett J.K."/>
            <person name="Geller-Mcgrath D.E."/>
            <person name="Sieber C.M.K."/>
            <person name="Emerson J.B."/>
            <person name="Anantharaman K."/>
            <person name="Thomas B.C."/>
            <person name="Malmstrom R."/>
            <person name="Stieglmeier M."/>
            <person name="Klingl A."/>
            <person name="Woyke T."/>
            <person name="Ryan C.M."/>
            <person name="Banfield J.F."/>
        </authorList>
    </citation>
    <scope>NUCLEOTIDE SEQUENCE [LARGE SCALE GENOMIC DNA]</scope>
</reference>
<dbReference type="InterPro" id="IPR013783">
    <property type="entry name" value="Ig-like_fold"/>
</dbReference>
<feature type="non-terminal residue" evidence="2">
    <location>
        <position position="284"/>
    </location>
</feature>
<protein>
    <recommendedName>
        <fullName evidence="4">Cohesin domain-containing protein</fullName>
    </recommendedName>
</protein>
<feature type="chain" id="PRO_5014811915" description="Cohesin domain-containing protein" evidence="1">
    <location>
        <begin position="16"/>
        <end position="284"/>
    </location>
</feature>
<organism evidence="2 3">
    <name type="scientific">candidate division WWE3 bacterium CG_4_10_14_0_2_um_filter_41_14</name>
    <dbReference type="NCBI Taxonomy" id="1975072"/>
    <lineage>
        <taxon>Bacteria</taxon>
        <taxon>Katanobacteria</taxon>
    </lineage>
</organism>
<evidence type="ECO:0000256" key="1">
    <source>
        <dbReference type="SAM" id="SignalP"/>
    </source>
</evidence>
<feature type="signal peptide" evidence="1">
    <location>
        <begin position="1"/>
        <end position="15"/>
    </location>
</feature>
<comment type="caution">
    <text evidence="2">The sequence shown here is derived from an EMBL/GenBank/DDBJ whole genome shotgun (WGS) entry which is preliminary data.</text>
</comment>
<dbReference type="Proteomes" id="UP000228920">
    <property type="component" value="Unassembled WGS sequence"/>
</dbReference>
<evidence type="ECO:0008006" key="4">
    <source>
        <dbReference type="Google" id="ProtNLM"/>
    </source>
</evidence>